<feature type="non-terminal residue" evidence="2">
    <location>
        <position position="588"/>
    </location>
</feature>
<dbReference type="EMBL" id="GL377311">
    <property type="protein sequence ID" value="EFI93335.1"/>
    <property type="molecule type" value="Genomic_DNA"/>
</dbReference>
<accession>D8QF20</accession>
<evidence type="ECO:0000256" key="1">
    <source>
        <dbReference type="SAM" id="MobiDB-lite"/>
    </source>
</evidence>
<name>D8QF20_SCHCM</name>
<dbReference type="Proteomes" id="UP000007431">
    <property type="component" value="Unassembled WGS sequence"/>
</dbReference>
<gene>
    <name evidence="2" type="ORF">SCHCODRAFT_112458</name>
</gene>
<dbReference type="AlphaFoldDB" id="D8QF20"/>
<evidence type="ECO:0000313" key="2">
    <source>
        <dbReference type="EMBL" id="EFI93335.1"/>
    </source>
</evidence>
<dbReference type="HOGENOM" id="CLU_021164_0_0_1"/>
<dbReference type="InterPro" id="IPR032675">
    <property type="entry name" value="LRR_dom_sf"/>
</dbReference>
<dbReference type="Gene3D" id="3.80.10.10">
    <property type="entry name" value="Ribonuclease Inhibitor"/>
    <property type="match status" value="1"/>
</dbReference>
<dbReference type="KEGG" id="scm:SCHCO_02513966"/>
<dbReference type="OMA" id="CHAINMI"/>
<organism evidence="3">
    <name type="scientific">Schizophyllum commune (strain H4-8 / FGSC 9210)</name>
    <name type="common">Split gill fungus</name>
    <dbReference type="NCBI Taxonomy" id="578458"/>
    <lineage>
        <taxon>Eukaryota</taxon>
        <taxon>Fungi</taxon>
        <taxon>Dikarya</taxon>
        <taxon>Basidiomycota</taxon>
        <taxon>Agaricomycotina</taxon>
        <taxon>Agaricomycetes</taxon>
        <taxon>Agaricomycetidae</taxon>
        <taxon>Agaricales</taxon>
        <taxon>Schizophyllaceae</taxon>
        <taxon>Schizophyllum</taxon>
    </lineage>
</organism>
<proteinExistence type="predicted"/>
<feature type="compositionally biased region" description="Acidic residues" evidence="1">
    <location>
        <begin position="561"/>
        <end position="588"/>
    </location>
</feature>
<dbReference type="GeneID" id="9591728"/>
<feature type="region of interest" description="Disordered" evidence="1">
    <location>
        <begin position="560"/>
        <end position="588"/>
    </location>
</feature>
<dbReference type="STRING" id="578458.D8QF20"/>
<protein>
    <recommendedName>
        <fullName evidence="4">F-box domain-containing protein</fullName>
    </recommendedName>
</protein>
<evidence type="ECO:0000313" key="3">
    <source>
        <dbReference type="Proteomes" id="UP000007431"/>
    </source>
</evidence>
<evidence type="ECO:0008006" key="4">
    <source>
        <dbReference type="Google" id="ProtNLM"/>
    </source>
</evidence>
<keyword evidence="3" id="KW-1185">Reference proteome</keyword>
<reference evidence="2 3" key="1">
    <citation type="journal article" date="2010" name="Nat. Biotechnol.">
        <title>Genome sequence of the model mushroom Schizophyllum commune.</title>
        <authorList>
            <person name="Ohm R.A."/>
            <person name="de Jong J.F."/>
            <person name="Lugones L.G."/>
            <person name="Aerts A."/>
            <person name="Kothe E."/>
            <person name="Stajich J.E."/>
            <person name="de Vries R.P."/>
            <person name="Record E."/>
            <person name="Levasseur A."/>
            <person name="Baker S.E."/>
            <person name="Bartholomew K.A."/>
            <person name="Coutinho P.M."/>
            <person name="Erdmann S."/>
            <person name="Fowler T.J."/>
            <person name="Gathman A.C."/>
            <person name="Lombard V."/>
            <person name="Henrissat B."/>
            <person name="Knabe N."/>
            <person name="Kuees U."/>
            <person name="Lilly W.W."/>
            <person name="Lindquist E."/>
            <person name="Lucas S."/>
            <person name="Magnuson J.K."/>
            <person name="Piumi F."/>
            <person name="Raudaskoski M."/>
            <person name="Salamov A."/>
            <person name="Schmutz J."/>
            <person name="Schwarze F.W.M.R."/>
            <person name="vanKuyk P.A."/>
            <person name="Horton J.S."/>
            <person name="Grigoriev I.V."/>
            <person name="Woesten H.A.B."/>
        </authorList>
    </citation>
    <scope>NUCLEOTIDE SEQUENCE [LARGE SCALE GENOMIC DNA]</scope>
    <source>
        <strain evidence="3">H4-8 / FGSC 9210</strain>
    </source>
</reference>
<dbReference type="InParanoid" id="D8QF20"/>
<dbReference type="OrthoDB" id="2655993at2759"/>
<dbReference type="VEuPathDB" id="FungiDB:SCHCODRAFT_02513966"/>
<sequence length="588" mass="66635">MFILSFPRLEARVDWKAAMHRALAIPEIVFTICNAFVVDQGHVEGQGPYVVSDTRALAACARTSRAFHLPAITALWKDKYLTIEDVVYCLLPADVWRVADIAITYPFDCIGNRMALARSITVQDTERLVKYAPLTNALVFGGASSYSHRSHVRGYSRNQEGLLDLSDEGYYALSVLFPENLFPNLRHIYWNDLSANLAHIRSFLGPSIVSIHLYIHKSPLSSLSIVPHLPLRCPHVQDFLYRLDASVVSQRRSHHEKLVLNAVSAWNLRAIETSIISEPVLCHLSRCPSIHSVKYLLADHSRQWKAAGLSHPNAFSSLCELFLHLIPMKFAIDFFQGCRFDHLRNVFVRVIRPGRGEWPSLLRAFRAAHRQPQVLLELQINEWTSTEESDRTPLSDADMEPLFTFPSIENLVLESAGGFDLSNETVERMAMAWPHMRNLRLWVKTPPTWTRRLTIDALTALAHHCPALETLEIDFDATGITLARNPRRPPLPPSLSMMNVQWSPITSARVVAAYLSVIFPLLADASMADEADEEMQKRWKRVGSSVALFRKIRQQERMDVLGEEPALEDVVQDDDFESVSEEDPMDSD</sequence>